<keyword evidence="2" id="KW-1185">Reference proteome</keyword>
<sequence length="126" mass="14080">MSWNIPGHFNSDFAQLIINHSAIQCEDLTQCSHPSSPLFQAMGYSLANHNETVLHYICGLSHTVNSILHYIPGHKMLPMPFLEVLWPDIETLKKMGAHQMTPMTPSPQLLTVLSSIQVSELCNQLA</sequence>
<accession>A0AAV6H3U8</accession>
<evidence type="ECO:0000313" key="2">
    <source>
        <dbReference type="Proteomes" id="UP000823561"/>
    </source>
</evidence>
<comment type="caution">
    <text evidence="1">The sequence shown here is derived from an EMBL/GenBank/DDBJ whole genome shotgun (WGS) entry which is preliminary data.</text>
</comment>
<gene>
    <name evidence="1" type="ORF">AALO_G00050600</name>
</gene>
<evidence type="ECO:0000313" key="1">
    <source>
        <dbReference type="EMBL" id="KAG5281953.1"/>
    </source>
</evidence>
<protein>
    <submittedName>
        <fullName evidence="1">Uncharacterized protein</fullName>
    </submittedName>
</protein>
<name>A0AAV6H3U8_9TELE</name>
<dbReference type="AlphaFoldDB" id="A0AAV6H3U8"/>
<dbReference type="EMBL" id="JADWDJ010000004">
    <property type="protein sequence ID" value="KAG5281953.1"/>
    <property type="molecule type" value="Genomic_DNA"/>
</dbReference>
<reference evidence="1" key="1">
    <citation type="submission" date="2020-10" db="EMBL/GenBank/DDBJ databases">
        <title>Chromosome-scale genome assembly of the Allis shad, Alosa alosa.</title>
        <authorList>
            <person name="Margot Z."/>
            <person name="Christophe K."/>
            <person name="Cabau C."/>
            <person name="Louis A."/>
            <person name="Berthelot C."/>
            <person name="Parey E."/>
            <person name="Roest Crollius H."/>
            <person name="Montfort J."/>
            <person name="Robinson-Rechavi M."/>
            <person name="Bucao C."/>
            <person name="Bouchez O."/>
            <person name="Gislard M."/>
            <person name="Lluch J."/>
            <person name="Milhes M."/>
            <person name="Lampietro C."/>
            <person name="Lopez Roques C."/>
            <person name="Donnadieu C."/>
            <person name="Braasch I."/>
            <person name="Desvignes T."/>
            <person name="Postlethwait J."/>
            <person name="Bobe J."/>
            <person name="Guiguen Y."/>
        </authorList>
    </citation>
    <scope>NUCLEOTIDE SEQUENCE</scope>
    <source>
        <strain evidence="1">M-15738</strain>
        <tissue evidence="1">Blood</tissue>
    </source>
</reference>
<proteinExistence type="predicted"/>
<dbReference type="Proteomes" id="UP000823561">
    <property type="component" value="Chromosome 4"/>
</dbReference>
<organism evidence="1 2">
    <name type="scientific">Alosa alosa</name>
    <name type="common">allis shad</name>
    <dbReference type="NCBI Taxonomy" id="278164"/>
    <lineage>
        <taxon>Eukaryota</taxon>
        <taxon>Metazoa</taxon>
        <taxon>Chordata</taxon>
        <taxon>Craniata</taxon>
        <taxon>Vertebrata</taxon>
        <taxon>Euteleostomi</taxon>
        <taxon>Actinopterygii</taxon>
        <taxon>Neopterygii</taxon>
        <taxon>Teleostei</taxon>
        <taxon>Clupei</taxon>
        <taxon>Clupeiformes</taxon>
        <taxon>Clupeoidei</taxon>
        <taxon>Clupeidae</taxon>
        <taxon>Alosa</taxon>
    </lineage>
</organism>